<keyword evidence="6" id="KW-0687">Ribonucleoprotein</keyword>
<comment type="subcellular location">
    <subcellularLocation>
        <location evidence="1">Mitochondrion</location>
    </subcellularLocation>
</comment>
<dbReference type="EMBL" id="VSWD01000007">
    <property type="protein sequence ID" value="KAK3098248.1"/>
    <property type="molecule type" value="Genomic_DNA"/>
</dbReference>
<gene>
    <name evidence="8" type="ORF">FSP39_017605</name>
</gene>
<organism evidence="8 9">
    <name type="scientific">Pinctada imbricata</name>
    <name type="common">Atlantic pearl-oyster</name>
    <name type="synonym">Pinctada martensii</name>
    <dbReference type="NCBI Taxonomy" id="66713"/>
    <lineage>
        <taxon>Eukaryota</taxon>
        <taxon>Metazoa</taxon>
        <taxon>Spiralia</taxon>
        <taxon>Lophotrochozoa</taxon>
        <taxon>Mollusca</taxon>
        <taxon>Bivalvia</taxon>
        <taxon>Autobranchia</taxon>
        <taxon>Pteriomorphia</taxon>
        <taxon>Pterioida</taxon>
        <taxon>Pterioidea</taxon>
        <taxon>Pteriidae</taxon>
        <taxon>Pinctada</taxon>
    </lineage>
</organism>
<dbReference type="GO" id="GO:0005763">
    <property type="term" value="C:mitochondrial small ribosomal subunit"/>
    <property type="evidence" value="ECO:0007669"/>
    <property type="project" value="TreeGrafter"/>
</dbReference>
<reference evidence="8" key="1">
    <citation type="submission" date="2019-08" db="EMBL/GenBank/DDBJ databases">
        <title>The improved chromosome-level genome for the pearl oyster Pinctada fucata martensii using PacBio sequencing and Hi-C.</title>
        <authorList>
            <person name="Zheng Z."/>
        </authorList>
    </citation>
    <scope>NUCLEOTIDE SEQUENCE</scope>
    <source>
        <strain evidence="8">ZZ-2019</strain>
        <tissue evidence="8">Adductor muscle</tissue>
    </source>
</reference>
<evidence type="ECO:0000256" key="4">
    <source>
        <dbReference type="ARBA" id="ARBA00022980"/>
    </source>
</evidence>
<comment type="caution">
    <text evidence="8">The sequence shown here is derived from an EMBL/GenBank/DDBJ whole genome shotgun (WGS) entry which is preliminary data.</text>
</comment>
<dbReference type="GO" id="GO:0003735">
    <property type="term" value="F:structural constituent of ribosome"/>
    <property type="evidence" value="ECO:0007669"/>
    <property type="project" value="TreeGrafter"/>
</dbReference>
<evidence type="ECO:0000256" key="3">
    <source>
        <dbReference type="ARBA" id="ARBA00022946"/>
    </source>
</evidence>
<sequence length="413" mass="47527">MSICGKGIALFERNLNVFHWWTEELFPKNLQNRPETDTMAGKNLVHMKFLSSLRRTSALLICRAKEFHTSTPPDNDIRREHYPDTQNYVSSLFSKPSTPVLKPKIRSVSKPGTSIFRTVISDPNEHNMNQEGMFYTIELEEFKNTFPNSITNYINDQVTTLNEATIMVRQPAVECINFLQTLSSDVPMPRIVLFPNLLRKDKEVAPSATLPNKYDLPIGASEFLKYFEDKNKDLLSKFTTKFEYKWTETETTPVDVPLLELVQFGQQRVKFSCDVVGALLKELQSLSNEKRCKVLIAIDGLNSFWNETYMTHEGKKVNSVMLCTVDPIVSSNGNKKEYRPKELLGKEGFELLDPFIPVLVPNYSDKEIFSALNYYEEQLWIQNPEAKTDKGRQEIVFLSGHNPKYLMKIIDPL</sequence>
<evidence type="ECO:0000256" key="6">
    <source>
        <dbReference type="ARBA" id="ARBA00023274"/>
    </source>
</evidence>
<keyword evidence="9" id="KW-1185">Reference proteome</keyword>
<accession>A0AA89BW00</accession>
<dbReference type="InterPro" id="IPR019368">
    <property type="entry name" value="Ribosomal_mS29"/>
</dbReference>
<dbReference type="PANTHER" id="PTHR12810:SF0">
    <property type="entry name" value="SMALL RIBOSOMAL SUBUNIT PROTEIN MS29"/>
    <property type="match status" value="1"/>
</dbReference>
<dbReference type="Pfam" id="PF10236">
    <property type="entry name" value="DAP3"/>
    <property type="match status" value="1"/>
</dbReference>
<name>A0AA89BW00_PINIB</name>
<evidence type="ECO:0000256" key="2">
    <source>
        <dbReference type="ARBA" id="ARBA00009863"/>
    </source>
</evidence>
<evidence type="ECO:0000313" key="8">
    <source>
        <dbReference type="EMBL" id="KAK3098248.1"/>
    </source>
</evidence>
<dbReference type="AlphaFoldDB" id="A0AA89BW00"/>
<comment type="similarity">
    <text evidence="2">Belongs to the mitochondrion-specific ribosomal protein mS29 family.</text>
</comment>
<evidence type="ECO:0000313" key="9">
    <source>
        <dbReference type="Proteomes" id="UP001186944"/>
    </source>
</evidence>
<keyword evidence="5" id="KW-0496">Mitochondrion</keyword>
<keyword evidence="3" id="KW-0809">Transit peptide</keyword>
<evidence type="ECO:0000256" key="5">
    <source>
        <dbReference type="ARBA" id="ARBA00023128"/>
    </source>
</evidence>
<evidence type="ECO:0000256" key="1">
    <source>
        <dbReference type="ARBA" id="ARBA00004173"/>
    </source>
</evidence>
<evidence type="ECO:0000256" key="7">
    <source>
        <dbReference type="ARBA" id="ARBA00035140"/>
    </source>
</evidence>
<dbReference type="PANTHER" id="PTHR12810">
    <property type="entry name" value="MITOCHONDRIAL 28S RIBOSOMAL PROTEIN S29"/>
    <property type="match status" value="1"/>
</dbReference>
<keyword evidence="4" id="KW-0689">Ribosomal protein</keyword>
<dbReference type="Proteomes" id="UP001186944">
    <property type="component" value="Unassembled WGS sequence"/>
</dbReference>
<protein>
    <recommendedName>
        <fullName evidence="7">Small ribosomal subunit protein mS29</fullName>
    </recommendedName>
</protein>
<proteinExistence type="inferred from homology"/>